<dbReference type="InterPro" id="IPR000209">
    <property type="entry name" value="Peptidase_S8/S53_dom"/>
</dbReference>
<feature type="region of interest" description="Disordered" evidence="1">
    <location>
        <begin position="1"/>
        <end position="37"/>
    </location>
</feature>
<proteinExistence type="predicted"/>
<accession>A0A1M5WT04</accession>
<evidence type="ECO:0000313" key="4">
    <source>
        <dbReference type="Proteomes" id="UP000184212"/>
    </source>
</evidence>
<dbReference type="Gene3D" id="3.40.50.200">
    <property type="entry name" value="Peptidase S8/S53 domain"/>
    <property type="match status" value="1"/>
</dbReference>
<dbReference type="Pfam" id="PF00082">
    <property type="entry name" value="Peptidase_S8"/>
    <property type="match status" value="1"/>
</dbReference>
<dbReference type="GO" id="GO:0004252">
    <property type="term" value="F:serine-type endopeptidase activity"/>
    <property type="evidence" value="ECO:0007669"/>
    <property type="project" value="InterPro"/>
</dbReference>
<feature type="compositionally biased region" description="Basic and acidic residues" evidence="1">
    <location>
        <begin position="28"/>
        <end position="37"/>
    </location>
</feature>
<dbReference type="InterPro" id="IPR036852">
    <property type="entry name" value="Peptidase_S8/S53_dom_sf"/>
</dbReference>
<name>A0A1M5WT04_9BACT</name>
<gene>
    <name evidence="3" type="ORF">SAMN04488109_5985</name>
</gene>
<evidence type="ECO:0000256" key="1">
    <source>
        <dbReference type="SAM" id="MobiDB-lite"/>
    </source>
</evidence>
<dbReference type="OrthoDB" id="1100338at2"/>
<dbReference type="AlphaFoldDB" id="A0A1M5WT04"/>
<feature type="domain" description="Peptidase S8/S53" evidence="2">
    <location>
        <begin position="303"/>
        <end position="657"/>
    </location>
</feature>
<dbReference type="STRING" id="947013.SAMN04488109_5985"/>
<dbReference type="GO" id="GO:0006508">
    <property type="term" value="P:proteolysis"/>
    <property type="evidence" value="ECO:0007669"/>
    <property type="project" value="InterPro"/>
</dbReference>
<dbReference type="InterPro" id="IPR034074">
    <property type="entry name" value="Y4bN_pept_dom"/>
</dbReference>
<evidence type="ECO:0000259" key="2">
    <source>
        <dbReference type="Pfam" id="PF00082"/>
    </source>
</evidence>
<dbReference type="SUPFAM" id="SSF52743">
    <property type="entry name" value="Subtilisin-like"/>
    <property type="match status" value="1"/>
</dbReference>
<protein>
    <submittedName>
        <fullName evidence="3">Subtilase family protein</fullName>
    </submittedName>
</protein>
<dbReference type="RefSeq" id="WP_073141978.1">
    <property type="nucleotide sequence ID" value="NZ_FQWQ01000005.1"/>
</dbReference>
<dbReference type="CDD" id="cd04847">
    <property type="entry name" value="Peptidases_S8_Subtilisin_like_2"/>
    <property type="match status" value="1"/>
</dbReference>
<reference evidence="3 4" key="1">
    <citation type="submission" date="2016-11" db="EMBL/GenBank/DDBJ databases">
        <authorList>
            <person name="Jaros S."/>
            <person name="Januszkiewicz K."/>
            <person name="Wedrychowicz H."/>
        </authorList>
    </citation>
    <scope>NUCLEOTIDE SEQUENCE [LARGE SCALE GENOMIC DNA]</scope>
    <source>
        <strain evidence="3 4">DSM 24574</strain>
    </source>
</reference>
<dbReference type="Proteomes" id="UP000184212">
    <property type="component" value="Unassembled WGS sequence"/>
</dbReference>
<dbReference type="EMBL" id="FQWQ01000005">
    <property type="protein sequence ID" value="SHH90630.1"/>
    <property type="molecule type" value="Genomic_DNA"/>
</dbReference>
<evidence type="ECO:0000313" key="3">
    <source>
        <dbReference type="EMBL" id="SHH90630.1"/>
    </source>
</evidence>
<keyword evidence="4" id="KW-1185">Reference proteome</keyword>
<organism evidence="3 4">
    <name type="scientific">Chryseolinea serpens</name>
    <dbReference type="NCBI Taxonomy" id="947013"/>
    <lineage>
        <taxon>Bacteria</taxon>
        <taxon>Pseudomonadati</taxon>
        <taxon>Bacteroidota</taxon>
        <taxon>Cytophagia</taxon>
        <taxon>Cytophagales</taxon>
        <taxon>Fulvivirgaceae</taxon>
        <taxon>Chryseolinea</taxon>
    </lineage>
</organism>
<sequence>MPEKPLLIFPTPTPTGRWKRKGGGAPKELVKPTNEEQRARLQPKFEQLARTLEAQTVRLQTDVAGVDPEMVLVFETRGTIDEFIKALRRMPGMEWMGEVDQDFPANEFFHYEDEAKPITGRLYFIMSNQTALVQLKSLWDNYYVTGERFPFGFTKWRDLFGMLNDVRPWGLRDRIEETGLLEDWNQRIIANQETIHLEIELWYRETPNQRATTKGNIENHIAEIDGEILQESVIGGIGYHALLVKVPIGVFNDLYNNNTIRLLAASDIMFMRPVGQCAVNYDPAAETIQEDLERDAPILNDPKIALFDGLPMQNHQLLNNRLTIDDPDNFQLNYTAIARQHGTAMASLILHGDLNFEESPLKFPLYVRPIMQPDISFGGTPVEYIPQNLLLVDLIHKAVKRLYENDGAFLAAAPNVKVINLSIGDPARVFNGALSSLAKLVDWLSFKYNVLFIISAGNSSENIAAQIPVAQIDELIGHPERLSELIVRYIYDNIRHKRIISPGESVNGLTVGASHSDNHGPFTLQNRINLFTDARIFSPISRFGLGFRRSIKPDVLMPGGRFLYRQAPGQSIDFAAANFQSLAPGIKVASPSAQGNLNGYRFTHGTSNSAALLTRTAGKVYENFIDTEELNGTIDLNEYFPVIAKSLLTHSASWDTTSRQLILRALSFHEGNKRDLLARLLGFGIVNPNTVVNCTEQKVTLVGYGSLSPEEGHLFRLPMPFGISGQVFWRKLTITLAWITPINPFNQKYRSAALFFDFPDQNLTQLLEVSRTHYDDNTVKRGTIQHEIFEGSRATVFNANSDLGIRVSCKEDASTFQERIKYALSVTLEINETVAIDIYNEIRLRIQQPVVITP</sequence>